<comment type="caution">
    <text evidence="1">The sequence shown here is derived from an EMBL/GenBank/DDBJ whole genome shotgun (WGS) entry which is preliminary data.</text>
</comment>
<evidence type="ECO:0000313" key="2">
    <source>
        <dbReference type="Proteomes" id="UP001523262"/>
    </source>
</evidence>
<name>A0ABT0WIW7_9BACI</name>
<dbReference type="EMBL" id="JAMQCR010000002">
    <property type="protein sequence ID" value="MCM2535012.1"/>
    <property type="molecule type" value="Genomic_DNA"/>
</dbReference>
<dbReference type="Proteomes" id="UP001523262">
    <property type="component" value="Unassembled WGS sequence"/>
</dbReference>
<accession>A0ABT0WIW7</accession>
<sequence>MNDLLEAKLTIARIKVNLLDLAGELIADDLQDKEYAIKRIMKVVEYIDEYDVKVSDIDLSC</sequence>
<protein>
    <submittedName>
        <fullName evidence="1">Uncharacterized protein</fullName>
    </submittedName>
</protein>
<keyword evidence="2" id="KW-1185">Reference proteome</keyword>
<proteinExistence type="predicted"/>
<gene>
    <name evidence="1" type="ORF">NDK43_25060</name>
</gene>
<evidence type="ECO:0000313" key="1">
    <source>
        <dbReference type="EMBL" id="MCM2535012.1"/>
    </source>
</evidence>
<reference evidence="1 2" key="1">
    <citation type="submission" date="2022-06" db="EMBL/GenBank/DDBJ databases">
        <authorList>
            <person name="Jeon C.O."/>
        </authorList>
    </citation>
    <scope>NUCLEOTIDE SEQUENCE [LARGE SCALE GENOMIC DNA]</scope>
    <source>
        <strain evidence="1 2">KCTC 13943</strain>
    </source>
</reference>
<organism evidence="1 2">
    <name type="scientific">Neobacillus pocheonensis</name>
    <dbReference type="NCBI Taxonomy" id="363869"/>
    <lineage>
        <taxon>Bacteria</taxon>
        <taxon>Bacillati</taxon>
        <taxon>Bacillota</taxon>
        <taxon>Bacilli</taxon>
        <taxon>Bacillales</taxon>
        <taxon>Bacillaceae</taxon>
        <taxon>Neobacillus</taxon>
    </lineage>
</organism>